<evidence type="ECO:0000313" key="1">
    <source>
        <dbReference type="EMBL" id="OGH94087.1"/>
    </source>
</evidence>
<gene>
    <name evidence="1" type="ORF">A2538_02190</name>
</gene>
<dbReference type="AlphaFoldDB" id="A0A1F6PD38"/>
<sequence>MIQILFGVFLIVGALVVAVMSDIRDRRAFCGSCCQPLDEKGVCKLGCAHPTANQPMEVVDA</sequence>
<evidence type="ECO:0000313" key="2">
    <source>
        <dbReference type="Proteomes" id="UP000178254"/>
    </source>
</evidence>
<proteinExistence type="predicted"/>
<dbReference type="Proteomes" id="UP000178254">
    <property type="component" value="Unassembled WGS sequence"/>
</dbReference>
<reference evidence="1 2" key="1">
    <citation type="journal article" date="2016" name="Nat. Commun.">
        <title>Thousands of microbial genomes shed light on interconnected biogeochemical processes in an aquifer system.</title>
        <authorList>
            <person name="Anantharaman K."/>
            <person name="Brown C.T."/>
            <person name="Hug L.A."/>
            <person name="Sharon I."/>
            <person name="Castelle C.J."/>
            <person name="Probst A.J."/>
            <person name="Thomas B.C."/>
            <person name="Singh A."/>
            <person name="Wilkins M.J."/>
            <person name="Karaoz U."/>
            <person name="Brodie E.L."/>
            <person name="Williams K.H."/>
            <person name="Hubbard S.S."/>
            <person name="Banfield J.F."/>
        </authorList>
    </citation>
    <scope>NUCLEOTIDE SEQUENCE [LARGE SCALE GENOMIC DNA]</scope>
</reference>
<accession>A0A1F6PD38</accession>
<comment type="caution">
    <text evidence="1">The sequence shown here is derived from an EMBL/GenBank/DDBJ whole genome shotgun (WGS) entry which is preliminary data.</text>
</comment>
<organism evidence="1 2">
    <name type="scientific">Candidatus Magasanikbacteria bacterium RIFOXYD2_FULL_41_14</name>
    <dbReference type="NCBI Taxonomy" id="1798709"/>
    <lineage>
        <taxon>Bacteria</taxon>
        <taxon>Candidatus Magasanikiibacteriota</taxon>
    </lineage>
</organism>
<protein>
    <submittedName>
        <fullName evidence="1">Uncharacterized protein</fullName>
    </submittedName>
</protein>
<dbReference type="EMBL" id="MFRE01000012">
    <property type="protein sequence ID" value="OGH94087.1"/>
    <property type="molecule type" value="Genomic_DNA"/>
</dbReference>
<name>A0A1F6PD38_9BACT</name>